<accession>A0ABR2G728</accession>
<keyword evidence="2" id="KW-1185">Reference proteome</keyword>
<evidence type="ECO:0000313" key="1">
    <source>
        <dbReference type="EMBL" id="KAK8596396.1"/>
    </source>
</evidence>
<protein>
    <submittedName>
        <fullName evidence="1">Uncharacterized protein</fullName>
    </submittedName>
</protein>
<evidence type="ECO:0000313" key="2">
    <source>
        <dbReference type="Proteomes" id="UP001472677"/>
    </source>
</evidence>
<gene>
    <name evidence="1" type="ORF">V6N12_064888</name>
</gene>
<comment type="caution">
    <text evidence="1">The sequence shown here is derived from an EMBL/GenBank/DDBJ whole genome shotgun (WGS) entry which is preliminary data.</text>
</comment>
<dbReference type="Proteomes" id="UP001472677">
    <property type="component" value="Unassembled WGS sequence"/>
</dbReference>
<reference evidence="1 2" key="1">
    <citation type="journal article" date="2024" name="G3 (Bethesda)">
        <title>Genome assembly of Hibiscus sabdariffa L. provides insights into metabolisms of medicinal natural products.</title>
        <authorList>
            <person name="Kim T."/>
        </authorList>
    </citation>
    <scope>NUCLEOTIDE SEQUENCE [LARGE SCALE GENOMIC DNA]</scope>
    <source>
        <strain evidence="1">TK-2024</strain>
        <tissue evidence="1">Old leaves</tissue>
    </source>
</reference>
<proteinExistence type="predicted"/>
<name>A0ABR2G728_9ROSI</name>
<organism evidence="1 2">
    <name type="scientific">Hibiscus sabdariffa</name>
    <name type="common">roselle</name>
    <dbReference type="NCBI Taxonomy" id="183260"/>
    <lineage>
        <taxon>Eukaryota</taxon>
        <taxon>Viridiplantae</taxon>
        <taxon>Streptophyta</taxon>
        <taxon>Embryophyta</taxon>
        <taxon>Tracheophyta</taxon>
        <taxon>Spermatophyta</taxon>
        <taxon>Magnoliopsida</taxon>
        <taxon>eudicotyledons</taxon>
        <taxon>Gunneridae</taxon>
        <taxon>Pentapetalae</taxon>
        <taxon>rosids</taxon>
        <taxon>malvids</taxon>
        <taxon>Malvales</taxon>
        <taxon>Malvaceae</taxon>
        <taxon>Malvoideae</taxon>
        <taxon>Hibiscus</taxon>
    </lineage>
</organism>
<sequence length="114" mass="12804">MAPVAPGPSRALTISGVRIARLHLKRNPIHEVETTKFLATPLIHSHLFSFVEDRAHHTTRAIYPIIKTNLSAIPDSWICLNFQQTCLPLFCLKQQVIDRHGCSNDQSLSNIPIN</sequence>
<dbReference type="EMBL" id="JBBPBM010000002">
    <property type="protein sequence ID" value="KAK8596396.1"/>
    <property type="molecule type" value="Genomic_DNA"/>
</dbReference>